<feature type="region of interest" description="Disordered" evidence="4">
    <location>
        <begin position="80"/>
        <end position="132"/>
    </location>
</feature>
<evidence type="ECO:0000256" key="4">
    <source>
        <dbReference type="SAM" id="MobiDB-lite"/>
    </source>
</evidence>
<dbReference type="GO" id="GO:0003735">
    <property type="term" value="F:structural constituent of ribosome"/>
    <property type="evidence" value="ECO:0007669"/>
    <property type="project" value="InterPro"/>
</dbReference>
<name>A0A7S3Q3F3_9STRA</name>
<gene>
    <name evidence="5" type="ORF">CDEB00056_LOCUS8810</name>
</gene>
<dbReference type="GO" id="GO:0022625">
    <property type="term" value="C:cytosolic large ribosomal subunit"/>
    <property type="evidence" value="ECO:0007669"/>
    <property type="project" value="InterPro"/>
</dbReference>
<dbReference type="CDD" id="cd05833">
    <property type="entry name" value="Ribosomal_P2"/>
    <property type="match status" value="1"/>
</dbReference>
<keyword evidence="3" id="KW-0687">Ribonucleoprotein</keyword>
<dbReference type="InterPro" id="IPR038716">
    <property type="entry name" value="P1/P2_N_sf"/>
</dbReference>
<feature type="compositionally biased region" description="Gly residues" evidence="4">
    <location>
        <begin position="86"/>
        <end position="99"/>
    </location>
</feature>
<evidence type="ECO:0000256" key="1">
    <source>
        <dbReference type="ARBA" id="ARBA00005436"/>
    </source>
</evidence>
<feature type="compositionally biased region" description="Acidic residues" evidence="4">
    <location>
        <begin position="103"/>
        <end position="117"/>
    </location>
</feature>
<dbReference type="FunFam" id="1.10.10.1410:FF:000002">
    <property type="entry name" value="60S acidic ribosomal protein P2"/>
    <property type="match status" value="1"/>
</dbReference>
<evidence type="ECO:0000256" key="2">
    <source>
        <dbReference type="ARBA" id="ARBA00022980"/>
    </source>
</evidence>
<reference evidence="5" key="1">
    <citation type="submission" date="2021-01" db="EMBL/GenBank/DDBJ databases">
        <authorList>
            <person name="Corre E."/>
            <person name="Pelletier E."/>
            <person name="Niang G."/>
            <person name="Scheremetjew M."/>
            <person name="Finn R."/>
            <person name="Kale V."/>
            <person name="Holt S."/>
            <person name="Cochrane G."/>
            <person name="Meng A."/>
            <person name="Brown T."/>
            <person name="Cohen L."/>
        </authorList>
    </citation>
    <scope>NUCLEOTIDE SEQUENCE</scope>
    <source>
        <strain evidence="5">MM31A-1</strain>
    </source>
</reference>
<sequence>MLLSQVVNFNNNQSNIKMQEAAAYMLLVIGGNASPSADDVKNVLTAGGVAEPNEESITALVSDLDGKDINELLADGAEKLKDIPMGGSGGGGGGGGAAAGGDAAEEPEEEVIEEEEAPAATDMFGGGDGGDY</sequence>
<evidence type="ECO:0000313" key="5">
    <source>
        <dbReference type="EMBL" id="CAE0463969.1"/>
    </source>
</evidence>
<organism evidence="5">
    <name type="scientific">Chaetoceros debilis</name>
    <dbReference type="NCBI Taxonomy" id="122233"/>
    <lineage>
        <taxon>Eukaryota</taxon>
        <taxon>Sar</taxon>
        <taxon>Stramenopiles</taxon>
        <taxon>Ochrophyta</taxon>
        <taxon>Bacillariophyta</taxon>
        <taxon>Coscinodiscophyceae</taxon>
        <taxon>Chaetocerotophycidae</taxon>
        <taxon>Chaetocerotales</taxon>
        <taxon>Chaetocerotaceae</taxon>
        <taxon>Chaetoceros</taxon>
    </lineage>
</organism>
<dbReference type="GO" id="GO:0002182">
    <property type="term" value="P:cytoplasmic translational elongation"/>
    <property type="evidence" value="ECO:0007669"/>
    <property type="project" value="InterPro"/>
</dbReference>
<proteinExistence type="inferred from homology"/>
<dbReference type="Gene3D" id="1.10.10.1410">
    <property type="match status" value="1"/>
</dbReference>
<keyword evidence="2" id="KW-0689">Ribosomal protein</keyword>
<dbReference type="PANTHER" id="PTHR21141">
    <property type="entry name" value="60S ACIDIC RIBOSOMAL PROTEIN FAMILY MEMBER"/>
    <property type="match status" value="1"/>
</dbReference>
<evidence type="ECO:0008006" key="6">
    <source>
        <dbReference type="Google" id="ProtNLM"/>
    </source>
</evidence>
<dbReference type="AlphaFoldDB" id="A0A7S3Q3F3"/>
<dbReference type="EMBL" id="HBIO01011331">
    <property type="protein sequence ID" value="CAE0463969.1"/>
    <property type="molecule type" value="Transcribed_RNA"/>
</dbReference>
<dbReference type="InterPro" id="IPR027534">
    <property type="entry name" value="Ribosomal_P1/P2"/>
</dbReference>
<dbReference type="PANTHER" id="PTHR21141:SF5">
    <property type="entry name" value="LARGE RIBOSOMAL SUBUNIT PROTEIN P2"/>
    <property type="match status" value="1"/>
</dbReference>
<accession>A0A7S3Q3F3</accession>
<dbReference type="InterPro" id="IPR044076">
    <property type="entry name" value="Ribosomal_P2"/>
</dbReference>
<protein>
    <recommendedName>
        <fullName evidence="6">60S acidic ribosomal protein P2</fullName>
    </recommendedName>
</protein>
<dbReference type="HAMAP" id="MF_01478">
    <property type="entry name" value="Ribosomal_L12_arch"/>
    <property type="match status" value="1"/>
</dbReference>
<evidence type="ECO:0000256" key="3">
    <source>
        <dbReference type="ARBA" id="ARBA00023274"/>
    </source>
</evidence>
<comment type="similarity">
    <text evidence="1">Belongs to the eukaryotic ribosomal protein P1/P2 family.</text>
</comment>
<dbReference type="Pfam" id="PF00428">
    <property type="entry name" value="Ribosomal_60s"/>
    <property type="match status" value="1"/>
</dbReference>